<dbReference type="Pfam" id="PF12796">
    <property type="entry name" value="Ank_2"/>
    <property type="match status" value="1"/>
</dbReference>
<dbReference type="EMBL" id="PUHY01000005">
    <property type="protein sequence ID" value="PQO37793.1"/>
    <property type="molecule type" value="Genomic_DNA"/>
</dbReference>
<dbReference type="GO" id="GO:0085020">
    <property type="term" value="P:protein K6-linked ubiquitination"/>
    <property type="evidence" value="ECO:0007669"/>
    <property type="project" value="TreeGrafter"/>
</dbReference>
<evidence type="ECO:0000256" key="3">
    <source>
        <dbReference type="PROSITE-ProRule" id="PRU00023"/>
    </source>
</evidence>
<organism evidence="4 5">
    <name type="scientific">Blastopirellula marina</name>
    <dbReference type="NCBI Taxonomy" id="124"/>
    <lineage>
        <taxon>Bacteria</taxon>
        <taxon>Pseudomonadati</taxon>
        <taxon>Planctomycetota</taxon>
        <taxon>Planctomycetia</taxon>
        <taxon>Pirellulales</taxon>
        <taxon>Pirellulaceae</taxon>
        <taxon>Blastopirellula</taxon>
    </lineage>
</organism>
<sequence length="130" mass="13390">MRSTAVISTELLRIAGGGDVKEISRLLDAGANPEFQDVFDGSTCLHQLAAKGHLEAIELLLSKGANPNLVTQNTSASPLGVAALSGQGEAVDLLIAKGAKLSESEVTTGLVQECRDSGFAKIAEAIESTI</sequence>
<dbReference type="InterPro" id="IPR036770">
    <property type="entry name" value="Ankyrin_rpt-contain_sf"/>
</dbReference>
<proteinExistence type="predicted"/>
<feature type="repeat" description="ANK" evidence="3">
    <location>
        <begin position="40"/>
        <end position="72"/>
    </location>
</feature>
<name>A0A2S8G036_9BACT</name>
<dbReference type="PANTHER" id="PTHR24171">
    <property type="entry name" value="ANKYRIN REPEAT DOMAIN-CONTAINING PROTEIN 39-RELATED"/>
    <property type="match status" value="1"/>
</dbReference>
<dbReference type="SMART" id="SM00248">
    <property type="entry name" value="ANK"/>
    <property type="match status" value="2"/>
</dbReference>
<dbReference type="PANTHER" id="PTHR24171:SF8">
    <property type="entry name" value="BRCA1-ASSOCIATED RING DOMAIN PROTEIN 1"/>
    <property type="match status" value="1"/>
</dbReference>
<keyword evidence="2 3" id="KW-0040">ANK repeat</keyword>
<dbReference type="PROSITE" id="PS50297">
    <property type="entry name" value="ANK_REP_REGION"/>
    <property type="match status" value="1"/>
</dbReference>
<dbReference type="InterPro" id="IPR002110">
    <property type="entry name" value="Ankyrin_rpt"/>
</dbReference>
<dbReference type="AlphaFoldDB" id="A0A2S8G036"/>
<evidence type="ECO:0000313" key="4">
    <source>
        <dbReference type="EMBL" id="PQO37793.1"/>
    </source>
</evidence>
<gene>
    <name evidence="4" type="ORF">C5Y83_07565</name>
</gene>
<dbReference type="GO" id="GO:0004842">
    <property type="term" value="F:ubiquitin-protein transferase activity"/>
    <property type="evidence" value="ECO:0007669"/>
    <property type="project" value="TreeGrafter"/>
</dbReference>
<dbReference type="Proteomes" id="UP000238322">
    <property type="component" value="Unassembled WGS sequence"/>
</dbReference>
<dbReference type="Gene3D" id="1.25.40.20">
    <property type="entry name" value="Ankyrin repeat-containing domain"/>
    <property type="match status" value="1"/>
</dbReference>
<dbReference type="SUPFAM" id="SSF48403">
    <property type="entry name" value="Ankyrin repeat"/>
    <property type="match status" value="1"/>
</dbReference>
<protein>
    <submittedName>
        <fullName evidence="4">Uncharacterized protein</fullName>
    </submittedName>
</protein>
<feature type="repeat" description="ANK" evidence="3">
    <location>
        <begin position="74"/>
        <end position="106"/>
    </location>
</feature>
<evidence type="ECO:0000256" key="1">
    <source>
        <dbReference type="ARBA" id="ARBA00022737"/>
    </source>
</evidence>
<evidence type="ECO:0000313" key="5">
    <source>
        <dbReference type="Proteomes" id="UP000238322"/>
    </source>
</evidence>
<evidence type="ECO:0000256" key="2">
    <source>
        <dbReference type="ARBA" id="ARBA00023043"/>
    </source>
</evidence>
<comment type="caution">
    <text evidence="4">The sequence shown here is derived from an EMBL/GenBank/DDBJ whole genome shotgun (WGS) entry which is preliminary data.</text>
</comment>
<dbReference type="PROSITE" id="PS50088">
    <property type="entry name" value="ANK_REPEAT"/>
    <property type="match status" value="2"/>
</dbReference>
<accession>A0A2S8G036</accession>
<reference evidence="4 5" key="1">
    <citation type="submission" date="2018-02" db="EMBL/GenBank/DDBJ databases">
        <title>Comparative genomes isolates from brazilian mangrove.</title>
        <authorList>
            <person name="Araujo J.E."/>
            <person name="Taketani R.G."/>
            <person name="Silva M.C.P."/>
            <person name="Loureco M.V."/>
            <person name="Andreote F.D."/>
        </authorList>
    </citation>
    <scope>NUCLEOTIDE SEQUENCE [LARGE SCALE GENOMIC DNA]</scope>
    <source>
        <strain evidence="4 5">Hex-1 MGV</strain>
    </source>
</reference>
<keyword evidence="1" id="KW-0677">Repeat</keyword>